<keyword evidence="1 2" id="KW-0732">Signal</keyword>
<dbReference type="Pfam" id="PF00497">
    <property type="entry name" value="SBP_bac_3"/>
    <property type="match status" value="1"/>
</dbReference>
<dbReference type="PANTHER" id="PTHR35936:SF17">
    <property type="entry name" value="ARGININE-BINDING EXTRACELLULAR PROTEIN ARTP"/>
    <property type="match status" value="1"/>
</dbReference>
<organism evidence="4 5">
    <name type="scientific">Aquamicrobium terrae</name>
    <dbReference type="NCBI Taxonomy" id="1324945"/>
    <lineage>
        <taxon>Bacteria</taxon>
        <taxon>Pseudomonadati</taxon>
        <taxon>Pseudomonadota</taxon>
        <taxon>Alphaproteobacteria</taxon>
        <taxon>Hyphomicrobiales</taxon>
        <taxon>Phyllobacteriaceae</taxon>
        <taxon>Aquamicrobium</taxon>
    </lineage>
</organism>
<dbReference type="InterPro" id="IPR001638">
    <property type="entry name" value="Solute-binding_3/MltF_N"/>
</dbReference>
<evidence type="ECO:0000256" key="1">
    <source>
        <dbReference type="ARBA" id="ARBA00022729"/>
    </source>
</evidence>
<dbReference type="Gene3D" id="3.40.190.10">
    <property type="entry name" value="Periplasmic binding protein-like II"/>
    <property type="match status" value="2"/>
</dbReference>
<reference evidence="4 5" key="1">
    <citation type="submission" date="2024-06" db="EMBL/GenBank/DDBJ databases">
        <title>Genomic Encyclopedia of Type Strains, Phase IV (KMG-IV): sequencing the most valuable type-strain genomes for metagenomic binning, comparative biology and taxonomic classification.</title>
        <authorList>
            <person name="Goeker M."/>
        </authorList>
    </citation>
    <scope>NUCLEOTIDE SEQUENCE [LARGE SCALE GENOMIC DNA]</scope>
    <source>
        <strain evidence="4 5">DSM 27865</strain>
    </source>
</reference>
<evidence type="ECO:0000313" key="5">
    <source>
        <dbReference type="Proteomes" id="UP001549076"/>
    </source>
</evidence>
<feature type="signal peptide" evidence="2">
    <location>
        <begin position="1"/>
        <end position="27"/>
    </location>
</feature>
<dbReference type="SMART" id="SM00062">
    <property type="entry name" value="PBPb"/>
    <property type="match status" value="1"/>
</dbReference>
<accession>A0ABV2N145</accession>
<gene>
    <name evidence="4" type="ORF">ABID37_002999</name>
</gene>
<dbReference type="EMBL" id="JBEPML010000010">
    <property type="protein sequence ID" value="MET3792776.1"/>
    <property type="molecule type" value="Genomic_DNA"/>
</dbReference>
<dbReference type="Proteomes" id="UP001549076">
    <property type="component" value="Unassembled WGS sequence"/>
</dbReference>
<evidence type="ECO:0000313" key="4">
    <source>
        <dbReference type="EMBL" id="MET3792776.1"/>
    </source>
</evidence>
<feature type="chain" id="PRO_5046357319" evidence="2">
    <location>
        <begin position="28"/>
        <end position="284"/>
    </location>
</feature>
<evidence type="ECO:0000259" key="3">
    <source>
        <dbReference type="SMART" id="SM00062"/>
    </source>
</evidence>
<evidence type="ECO:0000256" key="2">
    <source>
        <dbReference type="SAM" id="SignalP"/>
    </source>
</evidence>
<feature type="domain" description="Solute-binding protein family 3/N-terminal" evidence="3">
    <location>
        <begin position="39"/>
        <end position="271"/>
    </location>
</feature>
<name>A0ABV2N145_9HYPH</name>
<dbReference type="SUPFAM" id="SSF53850">
    <property type="entry name" value="Periplasmic binding protein-like II"/>
    <property type="match status" value="1"/>
</dbReference>
<proteinExistence type="predicted"/>
<sequence length="284" mass="30792">MKSVIRLCASALLTAALSLSASGISAAADLLERIKEKAEIVIGTEARYPPFEFVENGKVVGYNIDLFDAVMQGLPEVKVSRFDLPFQGLLPGLQALKFDAIVTSVAVNKKRYETYRLSLPVADATLTFVKRKGDDTLNKAEDLSGRIVGSQAGSAQLKGAENLSAELEASGKAPMKSIQTYLDYNEAYADLAAGRIDAVVNALPNLLYLQAQRGDVFETVPATFGPASYFSWAFRQDDDSRPLADFIDERLRTLAADGTIETLQKKWFGSTTALPTDTLPEPQS</sequence>
<keyword evidence="5" id="KW-1185">Reference proteome</keyword>
<dbReference type="RefSeq" id="WP_354196095.1">
    <property type="nucleotide sequence ID" value="NZ_JBEPML010000010.1"/>
</dbReference>
<dbReference type="PANTHER" id="PTHR35936">
    <property type="entry name" value="MEMBRANE-BOUND LYTIC MUREIN TRANSGLYCOSYLASE F"/>
    <property type="match status" value="1"/>
</dbReference>
<comment type="caution">
    <text evidence="4">The sequence shown here is derived from an EMBL/GenBank/DDBJ whole genome shotgun (WGS) entry which is preliminary data.</text>
</comment>
<protein>
    <submittedName>
        <fullName evidence="4">Polar amino acid transport system substrate-binding protein</fullName>
    </submittedName>
</protein>